<feature type="domain" description="C2H2-type" evidence="14">
    <location>
        <begin position="721"/>
        <end position="748"/>
    </location>
</feature>
<gene>
    <name evidence="15" type="primary">Oxla_1</name>
    <name evidence="15" type="ORF">GTO93_0015185</name>
</gene>
<feature type="domain" description="C2H2-type" evidence="14">
    <location>
        <begin position="637"/>
        <end position="664"/>
    </location>
</feature>
<evidence type="ECO:0000256" key="13">
    <source>
        <dbReference type="SAM" id="MobiDB-lite"/>
    </source>
</evidence>
<feature type="compositionally biased region" description="Basic and acidic residues" evidence="13">
    <location>
        <begin position="565"/>
        <end position="581"/>
    </location>
</feature>
<dbReference type="Pfam" id="PF01593">
    <property type="entry name" value="Amino_oxidase"/>
    <property type="match status" value="1"/>
</dbReference>
<feature type="domain" description="C2H2-type" evidence="14">
    <location>
        <begin position="943"/>
        <end position="970"/>
    </location>
</feature>
<dbReference type="SMART" id="SM00355">
    <property type="entry name" value="ZnF_C2H2"/>
    <property type="match status" value="17"/>
</dbReference>
<protein>
    <recommendedName>
        <fullName evidence="12">Amine oxidase</fullName>
        <ecNumber evidence="12">1.4.3.-</ecNumber>
    </recommendedName>
</protein>
<feature type="domain" description="C2H2-type" evidence="14">
    <location>
        <begin position="831"/>
        <end position="858"/>
    </location>
</feature>
<accession>A0ABS2XGA5</accession>
<comment type="subcellular location">
    <subcellularLocation>
        <location evidence="2">Nucleus</location>
    </subcellularLocation>
</comment>
<dbReference type="PRINTS" id="PR00757">
    <property type="entry name" value="AMINEOXDASEF"/>
</dbReference>
<feature type="domain" description="C2H2-type" evidence="14">
    <location>
        <begin position="665"/>
        <end position="692"/>
    </location>
</feature>
<feature type="domain" description="C2H2-type" evidence="14">
    <location>
        <begin position="693"/>
        <end position="720"/>
    </location>
</feature>
<evidence type="ECO:0000256" key="4">
    <source>
        <dbReference type="ARBA" id="ARBA00022723"/>
    </source>
</evidence>
<evidence type="ECO:0000256" key="5">
    <source>
        <dbReference type="ARBA" id="ARBA00022737"/>
    </source>
</evidence>
<sequence>MLASLETKAHDHDALDKCFTDPDYLQLLKIAQNGLEKTSSPKRIIIVGAGISGLTAAKLLEEAGHEVILIEASQRIGGRVHTHRNESGGWYAELGAMRIPSFHRLVLTFAERMGLTLNPFIEDNMNTWYQVNGVHKRAYTVEENPDVLRYPVRAWERGKSAGSLFNESLSKVIDDLKKSGYNCSAVMEKYDSYSVKEYLVKEGNLSEGAVRMIGDILDENGFFFTAFTESLRIEYDINDNTRYYEISNGFDNLPRAFYDALSAVVLLDSRAVRIQQSRKDVIVFYQSNKDSSVMNVSADYLLLTATAKASLFIDFSPPLSARKMEALRSVHYSSSTKIFLSFRQKFWEKEGIFGGKSITDLPSRFIYYPSHSFQGTDGGVVLASYTASDDSALFLGLSDQECMEVALEDLIKIHGGEIRSLWDGAGVVKKWSLDPYSLGAFAIFTPYQLNDYSSDLFKNEGRIHFAGEHTALPHAWIETAMKSAIRAASNINNSDVTVQRRASGSGASEERRPSLCADRGVTGLRFRDGVEEKSSCKMKSVTYKKVRKQTSVKSNAQCLRRSSRHNKEELPEAESARVKQELSELRSLPHFQNHLKTAHPEEELGRGQVNSSTHLQQCRAGAPAREGSLSETQKSQNHCTDCGKNFKNLTALINHNRIHTGGNPFVCTACGKSFTQSSHLKSHLVLHTGERPYHCSECGKSFRYSKSYTLHKRTHTGETPYHCTVCGKSFSQSVHLKRHQQVHTGERPYPCTDCGKSFGLLKNLIVHQRIHTNETPYHCDVCEKKFKTLGNLKSHQRTHSAETPYKCSECGKSFKFSQSFKKHQKSHTGPYDCMDCEQSFEDLGALDSHMKIHKRETIHKCMICGKTFRESRDLKRHEQIHIRNDRYKCTSCLKTFSEVGQLQTHQQIHAGDNPHQCCDCGKSFAASGALIKHQRVHTGEALFLCADCGKGFRDSTALATHQRTHTGETPYLCTVCGKSFRYVRSLDIHQRTHTQETPYHCTVCGKRFSQGQNLKRHQRVHTGEAPYRCAVCGKSFKEPRTLAAHRQIHTGENLYPCADCGKSFRQAKILKVHKRIHTGEKPFPCIVCDKRFRHSGSLKKHHKSHTRKSKQLSLDNVQ</sequence>
<evidence type="ECO:0000256" key="6">
    <source>
        <dbReference type="ARBA" id="ARBA00022771"/>
    </source>
</evidence>
<dbReference type="InterPro" id="IPR013087">
    <property type="entry name" value="Znf_C2H2_type"/>
</dbReference>
<evidence type="ECO:0000259" key="14">
    <source>
        <dbReference type="PROSITE" id="PS50157"/>
    </source>
</evidence>
<evidence type="ECO:0000256" key="8">
    <source>
        <dbReference type="ARBA" id="ARBA00022833"/>
    </source>
</evidence>
<feature type="region of interest" description="Disordered" evidence="13">
    <location>
        <begin position="1097"/>
        <end position="1118"/>
    </location>
</feature>
<keyword evidence="10" id="KW-0539">Nucleus</keyword>
<dbReference type="EC" id="1.4.3.-" evidence="12"/>
<feature type="compositionally biased region" description="Basic residues" evidence="13">
    <location>
        <begin position="1097"/>
        <end position="1110"/>
    </location>
</feature>
<evidence type="ECO:0000256" key="10">
    <source>
        <dbReference type="ARBA" id="ARBA00023242"/>
    </source>
</evidence>
<dbReference type="SUPFAM" id="SSF57667">
    <property type="entry name" value="beta-beta-alpha zinc fingers"/>
    <property type="match status" value="9"/>
</dbReference>
<comment type="caution">
    <text evidence="15">The sequence shown here is derived from an EMBL/GenBank/DDBJ whole genome shotgun (WGS) entry which is preliminary data.</text>
</comment>
<dbReference type="PANTHER" id="PTHR24394">
    <property type="entry name" value="ZINC FINGER PROTEIN"/>
    <property type="match status" value="1"/>
</dbReference>
<dbReference type="Gene3D" id="3.90.660.10">
    <property type="match status" value="2"/>
</dbReference>
<feature type="domain" description="C2H2-type" evidence="14">
    <location>
        <begin position="915"/>
        <end position="942"/>
    </location>
</feature>
<evidence type="ECO:0000256" key="2">
    <source>
        <dbReference type="ARBA" id="ARBA00004123"/>
    </source>
</evidence>
<feature type="domain" description="C2H2-type" evidence="14">
    <location>
        <begin position="859"/>
        <end position="886"/>
    </location>
</feature>
<feature type="domain" description="C2H2-type" evidence="14">
    <location>
        <begin position="805"/>
        <end position="832"/>
    </location>
</feature>
<dbReference type="PROSITE" id="PS00028">
    <property type="entry name" value="ZINC_FINGER_C2H2_1"/>
    <property type="match status" value="17"/>
</dbReference>
<dbReference type="Gene3D" id="3.50.50.60">
    <property type="entry name" value="FAD/NAD(P)-binding domain"/>
    <property type="match status" value="1"/>
</dbReference>
<feature type="domain" description="C2H2-type" evidence="14">
    <location>
        <begin position="971"/>
        <end position="998"/>
    </location>
</feature>
<organism evidence="15 16">
    <name type="scientific">Polyodon spathula</name>
    <name type="common">North American paddlefish</name>
    <name type="synonym">Squalus spathula</name>
    <dbReference type="NCBI Taxonomy" id="7913"/>
    <lineage>
        <taxon>Eukaryota</taxon>
        <taxon>Metazoa</taxon>
        <taxon>Chordata</taxon>
        <taxon>Craniata</taxon>
        <taxon>Vertebrata</taxon>
        <taxon>Euteleostomi</taxon>
        <taxon>Actinopterygii</taxon>
        <taxon>Chondrostei</taxon>
        <taxon>Acipenseriformes</taxon>
        <taxon>Polyodontidae</taxon>
        <taxon>Polyodon</taxon>
    </lineage>
</organism>
<dbReference type="SUPFAM" id="SSF51905">
    <property type="entry name" value="FAD/NAD(P)-binding domain"/>
    <property type="match status" value="1"/>
</dbReference>
<comment type="similarity">
    <text evidence="12">Belongs to the flavin monoamine oxidase family.</text>
</comment>
<dbReference type="SUPFAM" id="SSF54373">
    <property type="entry name" value="FAD-linked reductases, C-terminal domain"/>
    <property type="match status" value="1"/>
</dbReference>
<dbReference type="PROSITE" id="PS50157">
    <property type="entry name" value="ZINC_FINGER_C2H2_2"/>
    <property type="match status" value="17"/>
</dbReference>
<evidence type="ECO:0000256" key="11">
    <source>
        <dbReference type="PROSITE-ProRule" id="PRU00042"/>
    </source>
</evidence>
<keyword evidence="8" id="KW-0862">Zinc</keyword>
<dbReference type="InterPro" id="IPR036236">
    <property type="entry name" value="Znf_C2H2_sf"/>
</dbReference>
<proteinExistence type="inferred from homology"/>
<dbReference type="Gene3D" id="3.30.160.60">
    <property type="entry name" value="Classic Zinc Finger"/>
    <property type="match status" value="17"/>
</dbReference>
<feature type="domain" description="C2H2-type" evidence="14">
    <location>
        <begin position="1027"/>
        <end position="1054"/>
    </location>
</feature>
<keyword evidence="6 11" id="KW-0863">Zinc-finger</keyword>
<feature type="region of interest" description="Disordered" evidence="13">
    <location>
        <begin position="546"/>
        <end position="581"/>
    </location>
</feature>
<feature type="domain" description="C2H2-type" evidence="14">
    <location>
        <begin position="887"/>
        <end position="914"/>
    </location>
</feature>
<feature type="domain" description="C2H2-type" evidence="14">
    <location>
        <begin position="777"/>
        <end position="804"/>
    </location>
</feature>
<evidence type="ECO:0000313" key="16">
    <source>
        <dbReference type="Proteomes" id="UP001166093"/>
    </source>
</evidence>
<feature type="domain" description="C2H2-type" evidence="14">
    <location>
        <begin position="999"/>
        <end position="1026"/>
    </location>
</feature>
<dbReference type="EMBL" id="JAAWVQ010029408">
    <property type="protein sequence ID" value="MBN3273282.1"/>
    <property type="molecule type" value="Genomic_DNA"/>
</dbReference>
<evidence type="ECO:0000256" key="3">
    <source>
        <dbReference type="ARBA" id="ARBA00022630"/>
    </source>
</evidence>
<evidence type="ECO:0000313" key="15">
    <source>
        <dbReference type="EMBL" id="MBN3273282.1"/>
    </source>
</evidence>
<keyword evidence="5" id="KW-0677">Repeat</keyword>
<reference evidence="15" key="1">
    <citation type="journal article" date="2021" name="Cell">
        <title>Tracing the genetic footprints of vertebrate landing in non-teleost ray-finned fishes.</title>
        <authorList>
            <person name="Bi X."/>
            <person name="Wang K."/>
            <person name="Yang L."/>
            <person name="Pan H."/>
            <person name="Jiang H."/>
            <person name="Wei Q."/>
            <person name="Fang M."/>
            <person name="Yu H."/>
            <person name="Zhu C."/>
            <person name="Cai Y."/>
            <person name="He Y."/>
            <person name="Gan X."/>
            <person name="Zeng H."/>
            <person name="Yu D."/>
            <person name="Zhu Y."/>
            <person name="Jiang H."/>
            <person name="Qiu Q."/>
            <person name="Yang H."/>
            <person name="Zhang Y.E."/>
            <person name="Wang W."/>
            <person name="Zhu M."/>
            <person name="He S."/>
            <person name="Zhang G."/>
        </authorList>
    </citation>
    <scope>NUCLEOTIDE SEQUENCE</scope>
    <source>
        <strain evidence="15">Pddl_001</strain>
    </source>
</reference>
<dbReference type="InterPro" id="IPR036188">
    <property type="entry name" value="FAD/NAD-bd_sf"/>
</dbReference>
<feature type="domain" description="C2H2-type" evidence="14">
    <location>
        <begin position="1083"/>
        <end position="1110"/>
    </location>
</feature>
<feature type="non-terminal residue" evidence="15">
    <location>
        <position position="1"/>
    </location>
</feature>
<keyword evidence="7 12" id="KW-0274">FAD</keyword>
<evidence type="ECO:0000256" key="9">
    <source>
        <dbReference type="ARBA" id="ARBA00023002"/>
    </source>
</evidence>
<dbReference type="Proteomes" id="UP001166093">
    <property type="component" value="Unassembled WGS sequence"/>
</dbReference>
<name>A0ABS2XGA5_POLSP</name>
<keyword evidence="3 12" id="KW-0285">Flavoprotein</keyword>
<dbReference type="InterPro" id="IPR001613">
    <property type="entry name" value="Flavin_amine_oxidase"/>
</dbReference>
<dbReference type="Pfam" id="PF00096">
    <property type="entry name" value="zf-C2H2"/>
    <property type="match status" value="14"/>
</dbReference>
<evidence type="ECO:0000256" key="12">
    <source>
        <dbReference type="RuleBase" id="RU362067"/>
    </source>
</evidence>
<keyword evidence="16" id="KW-1185">Reference proteome</keyword>
<comment type="cofactor">
    <cofactor evidence="1 12">
        <name>FAD</name>
        <dbReference type="ChEBI" id="CHEBI:57692"/>
    </cofactor>
</comment>
<feature type="domain" description="C2H2-type" evidence="14">
    <location>
        <begin position="749"/>
        <end position="776"/>
    </location>
</feature>
<feature type="region of interest" description="Disordered" evidence="13">
    <location>
        <begin position="599"/>
        <end position="634"/>
    </location>
</feature>
<feature type="domain" description="C2H2-type" evidence="14">
    <location>
        <begin position="1055"/>
        <end position="1082"/>
    </location>
</feature>
<keyword evidence="9 12" id="KW-0560">Oxidoreductase</keyword>
<dbReference type="InterPro" id="IPR002937">
    <property type="entry name" value="Amino_oxidase"/>
</dbReference>
<keyword evidence="4" id="KW-0479">Metal-binding</keyword>
<feature type="non-terminal residue" evidence="15">
    <location>
        <position position="1118"/>
    </location>
</feature>
<evidence type="ECO:0000256" key="1">
    <source>
        <dbReference type="ARBA" id="ARBA00001974"/>
    </source>
</evidence>
<dbReference type="Gene3D" id="1.10.405.10">
    <property type="entry name" value="Guanine Nucleotide Dissociation Inhibitor, domain 1"/>
    <property type="match status" value="1"/>
</dbReference>
<dbReference type="PANTHER" id="PTHR24394:SF29">
    <property type="entry name" value="MYONEURIN"/>
    <property type="match status" value="1"/>
</dbReference>
<evidence type="ECO:0000256" key="7">
    <source>
        <dbReference type="ARBA" id="ARBA00022827"/>
    </source>
</evidence>